<feature type="region of interest" description="Disordered" evidence="1">
    <location>
        <begin position="627"/>
        <end position="674"/>
    </location>
</feature>
<name>A0A316USV8_9BASI</name>
<evidence type="ECO:0000313" key="3">
    <source>
        <dbReference type="EMBL" id="PWN27421.1"/>
    </source>
</evidence>
<feature type="compositionally biased region" description="Low complexity" evidence="1">
    <location>
        <begin position="663"/>
        <end position="674"/>
    </location>
</feature>
<dbReference type="OrthoDB" id="2419400at2759"/>
<dbReference type="InterPro" id="IPR038607">
    <property type="entry name" value="PhoD-like_sf"/>
</dbReference>
<dbReference type="InterPro" id="IPR018946">
    <property type="entry name" value="PhoD-like_MPP"/>
</dbReference>
<proteinExistence type="predicted"/>
<evidence type="ECO:0000256" key="1">
    <source>
        <dbReference type="SAM" id="MobiDB-lite"/>
    </source>
</evidence>
<keyword evidence="4" id="KW-1185">Reference proteome</keyword>
<dbReference type="AlphaFoldDB" id="A0A316USV8"/>
<dbReference type="RefSeq" id="XP_025362033.1">
    <property type="nucleotide sequence ID" value="XM_025504743.1"/>
</dbReference>
<dbReference type="GO" id="GO:0016020">
    <property type="term" value="C:membrane"/>
    <property type="evidence" value="ECO:0007669"/>
    <property type="project" value="TreeGrafter"/>
</dbReference>
<sequence>MSQLNVRVLGLKYDTVDVKTQVWHGFALLVTRDDTSDYSVTPTLRLRWQPYDGQSTEVTGEQKAQGEGAVGHDNAQQTVQALKLHQYQGEPAAHTIWRFKIEVPLSQSEQKVTYSLEGTAHPDSQPPCITEATSNSFFVPAKNQDFHWIGHSCNGFSASCDTKEWNGPNPLWDDVLKEHKKLPFHAVVGGGDQIYNDKLAFEPEMKQWTEEKNPKKRMAMPLTDEISACIDRYLFNHYVEWYGSGSFSKTIASVPQCNMLDDHDLIDGFGTYTEDLMRSPIFNAIGSKGFFWYYLFQQAMKLEVDGTDDTPGKHSNRSIIVGNKGAYIDFPHQSFLTYFGPKQWLLMVDCRAERKLDQICTKQSYDKIFKRIHSDVPGGVEHLVILLGVPLAYPRMVFLESTLSSKLNPLIMLAKGISSGFTNDFNGDVELLDDLNDHWCARHHKKERNALICRVQELALEKHLRISWISGDVHAAGVGYFSGYHHHEPRMDPKFSLAVITSAIVNAPPPPAVINMLNKLAKKTHRSLWKHGTKEGAVPVFELDLNDQKQNDRYIMGARNWCAVKRDAGTGDLEFELRIEKSKGSGQTKSYPVKAPPPAWQVGKEHWGMLHSKGFNKHVNAGPASVIGEAEKPGAKPATVTGPTEGVNSTADGVSVPNGVNGAPAAAPTTAAAA</sequence>
<dbReference type="Gene3D" id="3.60.21.70">
    <property type="entry name" value="PhoD-like phosphatase"/>
    <property type="match status" value="1"/>
</dbReference>
<dbReference type="PANTHER" id="PTHR46689">
    <property type="entry name" value="MEMBRANE PROTEIN, PUTATIVE-RELATED"/>
    <property type="match status" value="1"/>
</dbReference>
<dbReference type="InterPro" id="IPR043904">
    <property type="entry name" value="PhoD_2-like"/>
</dbReference>
<evidence type="ECO:0000259" key="2">
    <source>
        <dbReference type="Pfam" id="PF19050"/>
    </source>
</evidence>
<feature type="domain" description="PhoD-like phosphatase" evidence="2">
    <location>
        <begin position="415"/>
        <end position="565"/>
    </location>
</feature>
<protein>
    <recommendedName>
        <fullName evidence="2">PhoD-like phosphatase domain-containing protein</fullName>
    </recommendedName>
</protein>
<gene>
    <name evidence="3" type="ORF">BDZ90DRAFT_227195</name>
</gene>
<dbReference type="GeneID" id="37026566"/>
<dbReference type="STRING" id="1569628.A0A316USV8"/>
<dbReference type="PANTHER" id="PTHR46689:SF1">
    <property type="entry name" value="PHOD-LIKE PHOSPHATASE DOMAIN-CONTAINING PROTEIN"/>
    <property type="match status" value="1"/>
</dbReference>
<dbReference type="EMBL" id="KZ819668">
    <property type="protein sequence ID" value="PWN27421.1"/>
    <property type="molecule type" value="Genomic_DNA"/>
</dbReference>
<organism evidence="3 4">
    <name type="scientific">Jaminaea rosea</name>
    <dbReference type="NCBI Taxonomy" id="1569628"/>
    <lineage>
        <taxon>Eukaryota</taxon>
        <taxon>Fungi</taxon>
        <taxon>Dikarya</taxon>
        <taxon>Basidiomycota</taxon>
        <taxon>Ustilaginomycotina</taxon>
        <taxon>Exobasidiomycetes</taxon>
        <taxon>Microstromatales</taxon>
        <taxon>Microstromatales incertae sedis</taxon>
        <taxon>Jaminaea</taxon>
    </lineage>
</organism>
<dbReference type="Pfam" id="PF19050">
    <property type="entry name" value="PhoD_2"/>
    <property type="match status" value="2"/>
</dbReference>
<feature type="domain" description="PhoD-like phosphatase" evidence="2">
    <location>
        <begin position="134"/>
        <end position="401"/>
    </location>
</feature>
<evidence type="ECO:0000313" key="4">
    <source>
        <dbReference type="Proteomes" id="UP000245884"/>
    </source>
</evidence>
<reference evidence="3 4" key="1">
    <citation type="journal article" date="2018" name="Mol. Biol. Evol.">
        <title>Broad Genomic Sampling Reveals a Smut Pathogenic Ancestry of the Fungal Clade Ustilaginomycotina.</title>
        <authorList>
            <person name="Kijpornyongpan T."/>
            <person name="Mondo S.J."/>
            <person name="Barry K."/>
            <person name="Sandor L."/>
            <person name="Lee J."/>
            <person name="Lipzen A."/>
            <person name="Pangilinan J."/>
            <person name="LaButti K."/>
            <person name="Hainaut M."/>
            <person name="Henrissat B."/>
            <person name="Grigoriev I.V."/>
            <person name="Spatafora J.W."/>
            <person name="Aime M.C."/>
        </authorList>
    </citation>
    <scope>NUCLEOTIDE SEQUENCE [LARGE SCALE GENOMIC DNA]</scope>
    <source>
        <strain evidence="3 4">MCA 5214</strain>
    </source>
</reference>
<dbReference type="CDD" id="cd07389">
    <property type="entry name" value="MPP_PhoD"/>
    <property type="match status" value="1"/>
</dbReference>
<dbReference type="Proteomes" id="UP000245884">
    <property type="component" value="Unassembled WGS sequence"/>
</dbReference>
<accession>A0A316USV8</accession>